<feature type="domain" description="Uroporphyrinogen decarboxylase (URO-D)" evidence="1">
    <location>
        <begin position="104"/>
        <end position="294"/>
    </location>
</feature>
<name>A0A0B7MKK2_9FIRM</name>
<dbReference type="SUPFAM" id="SSF51726">
    <property type="entry name" value="UROD/MetE-like"/>
    <property type="match status" value="1"/>
</dbReference>
<dbReference type="Pfam" id="PF01208">
    <property type="entry name" value="URO-D"/>
    <property type="match status" value="1"/>
</dbReference>
<evidence type="ECO:0000259" key="1">
    <source>
        <dbReference type="Pfam" id="PF01208"/>
    </source>
</evidence>
<dbReference type="PANTHER" id="PTHR47099">
    <property type="entry name" value="METHYLCOBAMIDE:COM METHYLTRANSFERASE MTBA"/>
    <property type="match status" value="1"/>
</dbReference>
<dbReference type="RefSeq" id="WP_044666312.1">
    <property type="nucleotide sequence ID" value="NZ_CDRZ01000299.1"/>
</dbReference>
<gene>
    <name evidence="2" type="ORF">SSCH_970003</name>
</gene>
<dbReference type="GO" id="GO:0004853">
    <property type="term" value="F:uroporphyrinogen decarboxylase activity"/>
    <property type="evidence" value="ECO:0007669"/>
    <property type="project" value="InterPro"/>
</dbReference>
<reference evidence="3" key="1">
    <citation type="submission" date="2015-01" db="EMBL/GenBank/DDBJ databases">
        <authorList>
            <person name="Manzoor Shahid"/>
            <person name="Zubair Saima"/>
        </authorList>
    </citation>
    <scope>NUCLEOTIDE SEQUENCE [LARGE SCALE GENOMIC DNA]</scope>
    <source>
        <strain evidence="3">Sp3</strain>
    </source>
</reference>
<keyword evidence="3" id="KW-1185">Reference proteome</keyword>
<dbReference type="Gene3D" id="3.20.20.210">
    <property type="match status" value="1"/>
</dbReference>
<dbReference type="Proteomes" id="UP000046155">
    <property type="component" value="Unassembled WGS sequence"/>
</dbReference>
<dbReference type="InterPro" id="IPR000257">
    <property type="entry name" value="Uroporphyrinogen_deCOase"/>
</dbReference>
<dbReference type="OrthoDB" id="1714431at2"/>
<dbReference type="EMBL" id="CDRZ01000299">
    <property type="protein sequence ID" value="CEO90580.1"/>
    <property type="molecule type" value="Genomic_DNA"/>
</dbReference>
<accession>A0A0B7MKK2</accession>
<organism evidence="2 3">
    <name type="scientific">Syntrophaceticus schinkii</name>
    <dbReference type="NCBI Taxonomy" id="499207"/>
    <lineage>
        <taxon>Bacteria</taxon>
        <taxon>Bacillati</taxon>
        <taxon>Bacillota</taxon>
        <taxon>Clostridia</taxon>
        <taxon>Thermoanaerobacterales</taxon>
        <taxon>Thermoanaerobacterales Family III. Incertae Sedis</taxon>
        <taxon>Syntrophaceticus</taxon>
    </lineage>
</organism>
<protein>
    <submittedName>
        <fullName evidence="2">Uroporphyrinogen-III decarboxylase-like protein</fullName>
    </submittedName>
</protein>
<dbReference type="GO" id="GO:0006779">
    <property type="term" value="P:porphyrin-containing compound biosynthetic process"/>
    <property type="evidence" value="ECO:0007669"/>
    <property type="project" value="InterPro"/>
</dbReference>
<dbReference type="InterPro" id="IPR038071">
    <property type="entry name" value="UROD/MetE-like_sf"/>
</dbReference>
<dbReference type="PANTHER" id="PTHR47099:SF1">
    <property type="entry name" value="METHYLCOBAMIDE:COM METHYLTRANSFERASE MTBA"/>
    <property type="match status" value="1"/>
</dbReference>
<proteinExistence type="predicted"/>
<evidence type="ECO:0000313" key="2">
    <source>
        <dbReference type="EMBL" id="CEO90580.1"/>
    </source>
</evidence>
<dbReference type="InterPro" id="IPR052024">
    <property type="entry name" value="Methanogen_methyltrans"/>
</dbReference>
<dbReference type="AlphaFoldDB" id="A0A0B7MKK2"/>
<sequence length="302" mass="33491">MQNYPGRRVKAAISNQLPDRIPKGELCIEDDLVGQCLNCNQVGFEERAAFIEELGPDLVTLAPDYPVSSTVPETLDTALPDLEKWALKTPLFTFALLDGAFGWGTRTRGYTDFLMLSRSSPLSFQELIDRVEKLNREFIIRLIDRGVDGIIIADDIAYQCGLIINPHTLREFFFPSLARQVKAASGKAPVFFHSDGNYSEIIPELIDCGFQGLQCFERQAGMDPLKLKVQHPELCVWGTLEVEDLQRAKGADYLDKLASEINALSSHKGFILGTTCGLFKGIDLDGLTAIYNRVSGSPEELS</sequence>
<evidence type="ECO:0000313" key="3">
    <source>
        <dbReference type="Proteomes" id="UP000046155"/>
    </source>
</evidence>